<feature type="compositionally biased region" description="Low complexity" evidence="1">
    <location>
        <begin position="36"/>
        <end position="47"/>
    </location>
</feature>
<name>A0A398C497_9BURK</name>
<keyword evidence="3" id="KW-1185">Reference proteome</keyword>
<comment type="caution">
    <text evidence="2">The sequence shown here is derived from an EMBL/GenBank/DDBJ whole genome shotgun (WGS) entry which is preliminary data.</text>
</comment>
<dbReference type="OrthoDB" id="9977928at2"/>
<sequence length="77" mass="8074">MRAGLGLVALLVALALVALMTRKSLDTTRAAVPALQSAPASGASAPATVRDQSQQIEQHYKKALENALNQPRPEPAE</sequence>
<dbReference type="EMBL" id="QXJC01000013">
    <property type="protein sequence ID" value="RID96944.1"/>
    <property type="molecule type" value="Genomic_DNA"/>
</dbReference>
<gene>
    <name evidence="2" type="ORF">D3F03_16555</name>
</gene>
<evidence type="ECO:0000313" key="3">
    <source>
        <dbReference type="Proteomes" id="UP000266302"/>
    </source>
</evidence>
<evidence type="ECO:0000313" key="2">
    <source>
        <dbReference type="EMBL" id="RID96944.1"/>
    </source>
</evidence>
<proteinExistence type="predicted"/>
<dbReference type="RefSeq" id="WP_119110542.1">
    <property type="nucleotide sequence ID" value="NZ_QXJC01000013.1"/>
</dbReference>
<protein>
    <submittedName>
        <fullName evidence="2">Uncharacterized protein</fullName>
    </submittedName>
</protein>
<accession>A0A398C497</accession>
<dbReference type="AlphaFoldDB" id="A0A398C497"/>
<dbReference type="Proteomes" id="UP000266302">
    <property type="component" value="Unassembled WGS sequence"/>
</dbReference>
<evidence type="ECO:0000256" key="1">
    <source>
        <dbReference type="SAM" id="MobiDB-lite"/>
    </source>
</evidence>
<feature type="region of interest" description="Disordered" evidence="1">
    <location>
        <begin position="36"/>
        <end position="55"/>
    </location>
</feature>
<organism evidence="2 3">
    <name type="scientific">Simplicispira hankyongi</name>
    <dbReference type="NCBI Taxonomy" id="2315688"/>
    <lineage>
        <taxon>Bacteria</taxon>
        <taxon>Pseudomonadati</taxon>
        <taxon>Pseudomonadota</taxon>
        <taxon>Betaproteobacteria</taxon>
        <taxon>Burkholderiales</taxon>
        <taxon>Comamonadaceae</taxon>
        <taxon>Simplicispira</taxon>
    </lineage>
</organism>
<reference evidence="2 3" key="1">
    <citation type="submission" date="2018-09" db="EMBL/GenBank/DDBJ databases">
        <title>Draft genome of Simplicispira sp. NY-02.</title>
        <authorList>
            <person name="Im W.T."/>
        </authorList>
    </citation>
    <scope>NUCLEOTIDE SEQUENCE [LARGE SCALE GENOMIC DNA]</scope>
    <source>
        <strain evidence="2 3">NY-02</strain>
    </source>
</reference>